<dbReference type="PROSITE" id="PS51746">
    <property type="entry name" value="PPM_2"/>
    <property type="match status" value="1"/>
</dbReference>
<dbReference type="CDD" id="cd00143">
    <property type="entry name" value="PP2Cc"/>
    <property type="match status" value="1"/>
</dbReference>
<evidence type="ECO:0000313" key="2">
    <source>
        <dbReference type="EMBL" id="CPR16312.1"/>
    </source>
</evidence>
<sequence length="260" mass="27526">MNAFEHAWQTTRGAREYQEDSAAVANGSSPAGGVPLVAVLADGMGGHTGGALASRVCCEQFLEAFTKRNGPVPDRLRDALDAANGAVAQTVISNPVLSGMGSTLIGVAFSEGGVEWVSVGDSPLWLFRRGEIALLNEDHSLAPELDRLAEIGRMTVEEARSDPRRHMLRSAVTGDELDLVDQSQRPLTLEDGDYIILASDGLQTLEESEVERIIAAYAEDGPDAVASALIRAVEAVRDPHQDNATVVAVRVVAAEQIGSV</sequence>
<dbReference type="KEGG" id="fiy:BN1229_v1_0753"/>
<dbReference type="InterPro" id="IPR036457">
    <property type="entry name" value="PPM-type-like_dom_sf"/>
</dbReference>
<evidence type="ECO:0000313" key="3">
    <source>
        <dbReference type="Proteomes" id="UP000033187"/>
    </source>
</evidence>
<feature type="domain" description="PPM-type phosphatase" evidence="1">
    <location>
        <begin position="5"/>
        <end position="251"/>
    </location>
</feature>
<gene>
    <name evidence="2" type="ORF">YBN1229_v1_0753</name>
</gene>
<keyword evidence="3" id="KW-1185">Reference proteome</keyword>
<dbReference type="AlphaFoldDB" id="A0A0D6JBA6"/>
<dbReference type="OrthoDB" id="9801841at2"/>
<proteinExistence type="predicted"/>
<dbReference type="Gene3D" id="3.60.40.10">
    <property type="entry name" value="PPM-type phosphatase domain"/>
    <property type="match status" value="1"/>
</dbReference>
<dbReference type="EMBL" id="LN829119">
    <property type="protein sequence ID" value="CPR16312.1"/>
    <property type="molecule type" value="Genomic_DNA"/>
</dbReference>
<evidence type="ECO:0000259" key="1">
    <source>
        <dbReference type="PROSITE" id="PS51746"/>
    </source>
</evidence>
<dbReference type="RefSeq" id="WP_046476702.1">
    <property type="nucleotide sequence ID" value="NZ_LN829118.1"/>
</dbReference>
<dbReference type="InterPro" id="IPR001932">
    <property type="entry name" value="PPM-type_phosphatase-like_dom"/>
</dbReference>
<reference evidence="3" key="1">
    <citation type="submission" date="2015-02" db="EMBL/GenBank/DDBJ databases">
        <authorList>
            <person name="Chooi Y.-H."/>
        </authorList>
    </citation>
    <scope>NUCLEOTIDE SEQUENCE [LARGE SCALE GENOMIC DNA]</scope>
    <source>
        <strain evidence="3">strain Y</strain>
    </source>
</reference>
<dbReference type="SMART" id="SM00332">
    <property type="entry name" value="PP2Cc"/>
    <property type="match status" value="1"/>
</dbReference>
<dbReference type="Pfam" id="PF13672">
    <property type="entry name" value="PP2C_2"/>
    <property type="match status" value="1"/>
</dbReference>
<accession>A0A0D6JBA6</accession>
<name>A0A0D6JBA6_9HYPH</name>
<organism evidence="2 3">
    <name type="scientific">Candidatus Filomicrobium marinum</name>
    <dbReference type="NCBI Taxonomy" id="1608628"/>
    <lineage>
        <taxon>Bacteria</taxon>
        <taxon>Pseudomonadati</taxon>
        <taxon>Pseudomonadota</taxon>
        <taxon>Alphaproteobacteria</taxon>
        <taxon>Hyphomicrobiales</taxon>
        <taxon>Hyphomicrobiaceae</taxon>
        <taxon>Filomicrobium</taxon>
    </lineage>
</organism>
<dbReference type="KEGG" id="fil:BN1229_v1_0748"/>
<dbReference type="SUPFAM" id="SSF81606">
    <property type="entry name" value="PP2C-like"/>
    <property type="match status" value="1"/>
</dbReference>
<protein>
    <submittedName>
        <fullName evidence="2">Serine/threonine phosphatase</fullName>
    </submittedName>
</protein>
<dbReference type="SMART" id="SM00331">
    <property type="entry name" value="PP2C_SIG"/>
    <property type="match status" value="1"/>
</dbReference>
<dbReference type="Proteomes" id="UP000033187">
    <property type="component" value="Chromosome 1"/>
</dbReference>